<keyword evidence="3" id="KW-1185">Reference proteome</keyword>
<accession>A0A0J0XET3</accession>
<feature type="compositionally biased region" description="Basic and acidic residues" evidence="1">
    <location>
        <begin position="235"/>
        <end position="251"/>
    </location>
</feature>
<feature type="region of interest" description="Disordered" evidence="1">
    <location>
        <begin position="121"/>
        <end position="143"/>
    </location>
</feature>
<feature type="region of interest" description="Disordered" evidence="1">
    <location>
        <begin position="52"/>
        <end position="85"/>
    </location>
</feature>
<sequence length="257" mass="28563">MVEYGHLLPHRPDTRMATLDLMFVAASALPEDEGDVVAALISDAWEALNAALHGPEPVRGEESEDGDDESEPRPSITSEARSPCPCGGRCGAVCEYEAAVGPQPLRRLAKRRSFRRRQVLSPLPEIGEAGPSRPRKSAMRSASRDLKFWDRSRFKAGPSGSQGLDMLHAFLEREADKAAAEAGETRKGKEREVPRVSFADERGSEERSLSMMSPSASSGSWDEAELIARGLISASDRDMQGESRERREERRRWFRRR</sequence>
<dbReference type="Proteomes" id="UP000053611">
    <property type="component" value="Unassembled WGS sequence"/>
</dbReference>
<reference evidence="2 3" key="1">
    <citation type="submission" date="2015-03" db="EMBL/GenBank/DDBJ databases">
        <title>Genomics and transcriptomics of the oil-accumulating basidiomycete yeast T. oleaginosus allow insights into substrate utilization and the diverse evolutionary trajectories of mating systems in fungi.</title>
        <authorList>
            <consortium name="DOE Joint Genome Institute"/>
            <person name="Kourist R."/>
            <person name="Kracht O."/>
            <person name="Bracharz F."/>
            <person name="Lipzen A."/>
            <person name="Nolan M."/>
            <person name="Ohm R."/>
            <person name="Grigoriev I."/>
            <person name="Sun S."/>
            <person name="Heitman J."/>
            <person name="Bruck T."/>
            <person name="Nowrousian M."/>
        </authorList>
    </citation>
    <scope>NUCLEOTIDE SEQUENCE [LARGE SCALE GENOMIC DNA]</scope>
    <source>
        <strain evidence="2 3">IBC0246</strain>
    </source>
</reference>
<feature type="compositionally biased region" description="Basic and acidic residues" evidence="1">
    <location>
        <begin position="177"/>
        <end position="208"/>
    </location>
</feature>
<feature type="compositionally biased region" description="Low complexity" evidence="1">
    <location>
        <begin position="209"/>
        <end position="220"/>
    </location>
</feature>
<gene>
    <name evidence="2" type="ORF">CC85DRAFT_288383</name>
</gene>
<dbReference type="EMBL" id="KQ087254">
    <property type="protein sequence ID" value="KLT39587.1"/>
    <property type="molecule type" value="Genomic_DNA"/>
</dbReference>
<evidence type="ECO:0000313" key="3">
    <source>
        <dbReference type="Proteomes" id="UP000053611"/>
    </source>
</evidence>
<evidence type="ECO:0000313" key="2">
    <source>
        <dbReference type="EMBL" id="KLT39587.1"/>
    </source>
</evidence>
<organism evidence="2 3">
    <name type="scientific">Cutaneotrichosporon oleaginosum</name>
    <dbReference type="NCBI Taxonomy" id="879819"/>
    <lineage>
        <taxon>Eukaryota</taxon>
        <taxon>Fungi</taxon>
        <taxon>Dikarya</taxon>
        <taxon>Basidiomycota</taxon>
        <taxon>Agaricomycotina</taxon>
        <taxon>Tremellomycetes</taxon>
        <taxon>Trichosporonales</taxon>
        <taxon>Trichosporonaceae</taxon>
        <taxon>Cutaneotrichosporon</taxon>
    </lineage>
</organism>
<protein>
    <submittedName>
        <fullName evidence="2">Uncharacterized protein</fullName>
    </submittedName>
</protein>
<feature type="region of interest" description="Disordered" evidence="1">
    <location>
        <begin position="177"/>
        <end position="257"/>
    </location>
</feature>
<proteinExistence type="predicted"/>
<dbReference type="AlphaFoldDB" id="A0A0J0XET3"/>
<dbReference type="RefSeq" id="XP_018276078.1">
    <property type="nucleotide sequence ID" value="XM_018424238.1"/>
</dbReference>
<evidence type="ECO:0000256" key="1">
    <source>
        <dbReference type="SAM" id="MobiDB-lite"/>
    </source>
</evidence>
<name>A0A0J0XET3_9TREE</name>
<dbReference type="GeneID" id="28984841"/>